<dbReference type="PANTHER" id="PTHR13774">
    <property type="entry name" value="PHENAZINE BIOSYNTHESIS PROTEIN"/>
    <property type="match status" value="1"/>
</dbReference>
<keyword evidence="3" id="KW-1185">Reference proteome</keyword>
<comment type="caution">
    <text evidence="2">The sequence shown here is derived from an EMBL/GenBank/DDBJ whole genome shotgun (WGS) entry which is preliminary data.</text>
</comment>
<protein>
    <submittedName>
        <fullName evidence="2">PhzF family phenazine biosynthesis protein</fullName>
    </submittedName>
</protein>
<accession>A0ABV4B6H9</accession>
<dbReference type="Pfam" id="PF02567">
    <property type="entry name" value="PhzC-PhzF"/>
    <property type="match status" value="1"/>
</dbReference>
<comment type="similarity">
    <text evidence="1">Belongs to the PhzF family.</text>
</comment>
<name>A0ABV4B6H9_9BURK</name>
<evidence type="ECO:0000313" key="2">
    <source>
        <dbReference type="EMBL" id="MEY2253139.1"/>
    </source>
</evidence>
<dbReference type="SUPFAM" id="SSF54506">
    <property type="entry name" value="Diaminopimelate epimerase-like"/>
    <property type="match status" value="1"/>
</dbReference>
<proteinExistence type="inferred from homology"/>
<dbReference type="NCBIfam" id="TIGR00654">
    <property type="entry name" value="PhzF_family"/>
    <property type="match status" value="1"/>
</dbReference>
<sequence length="297" mass="30937">MQPRRFAQLDVFAHHALQGNALAVVLDGEGIGDAAMLDFARWTNLSETTFVLPPTPEGAACGADYRLRIFTPAGELAFAGHPTLGSCQAWLNAGGTPRQAQVVVQECAKGLVSIQRSSSASGMDHAGLAFAAPPLQRSEVPAGLQAQVLAALALQADDLLAAQWLDNGSRWMGLLMRSTDMLPRAQPNAVALRTLGVKAGLCAIHTPSSGAMAAEPVLEVRGITLTAHGIAEDPATGSLNASLAQWLGAAGHIALPYRVQQGAAIGRAGRMRLVADAQGQIWVQGQVHSVLTGQVIL</sequence>
<evidence type="ECO:0000313" key="3">
    <source>
        <dbReference type="Proteomes" id="UP001562178"/>
    </source>
</evidence>
<dbReference type="PANTHER" id="PTHR13774:SF32">
    <property type="entry name" value="ANTISENSE-ENHANCING SEQUENCE 1"/>
    <property type="match status" value="1"/>
</dbReference>
<gene>
    <name evidence="2" type="ORF">AB7A72_19125</name>
</gene>
<evidence type="ECO:0000256" key="1">
    <source>
        <dbReference type="ARBA" id="ARBA00008270"/>
    </source>
</evidence>
<dbReference type="Proteomes" id="UP001562178">
    <property type="component" value="Unassembled WGS sequence"/>
</dbReference>
<dbReference type="PIRSF" id="PIRSF016184">
    <property type="entry name" value="PhzC_PhzF"/>
    <property type="match status" value="1"/>
</dbReference>
<dbReference type="EMBL" id="JBGBDC010000009">
    <property type="protein sequence ID" value="MEY2253139.1"/>
    <property type="molecule type" value="Genomic_DNA"/>
</dbReference>
<dbReference type="Gene3D" id="3.10.310.10">
    <property type="entry name" value="Diaminopimelate Epimerase, Chain A, domain 1"/>
    <property type="match status" value="2"/>
</dbReference>
<organism evidence="2 3">
    <name type="scientific">Comamonas sediminis</name>
    <dbReference type="NCBI Taxonomy" id="1783360"/>
    <lineage>
        <taxon>Bacteria</taxon>
        <taxon>Pseudomonadati</taxon>
        <taxon>Pseudomonadota</taxon>
        <taxon>Betaproteobacteria</taxon>
        <taxon>Burkholderiales</taxon>
        <taxon>Comamonadaceae</taxon>
        <taxon>Comamonas</taxon>
    </lineage>
</organism>
<dbReference type="RefSeq" id="WP_369460847.1">
    <property type="nucleotide sequence ID" value="NZ_JBGBDC010000009.1"/>
</dbReference>
<dbReference type="InterPro" id="IPR003719">
    <property type="entry name" value="Phenazine_PhzF-like"/>
</dbReference>
<reference evidence="2 3" key="1">
    <citation type="journal article" date="2016" name="Int. J. Syst. Evol. Microbiol.">
        <title>Description of Comamonas sediminis sp. nov., isolated from lagoon sediments.</title>
        <authorList>
            <person name="Subhash Y."/>
            <person name="Bang J.J."/>
            <person name="You T.H."/>
            <person name="Lee S.S."/>
        </authorList>
    </citation>
    <scope>NUCLEOTIDE SEQUENCE [LARGE SCALE GENOMIC DNA]</scope>
    <source>
        <strain evidence="2 3">JCM 31169</strain>
    </source>
</reference>